<reference evidence="2 3" key="1">
    <citation type="journal article" date="2019" name="Plant Biotechnol. J.">
        <title>The red bayberry genome and genetic basis of sex determination.</title>
        <authorList>
            <person name="Jia H.M."/>
            <person name="Jia H.J."/>
            <person name="Cai Q.L."/>
            <person name="Wang Y."/>
            <person name="Zhao H.B."/>
            <person name="Yang W.F."/>
            <person name="Wang G.Y."/>
            <person name="Li Y.H."/>
            <person name="Zhan D.L."/>
            <person name="Shen Y.T."/>
            <person name="Niu Q.F."/>
            <person name="Chang L."/>
            <person name="Qiu J."/>
            <person name="Zhao L."/>
            <person name="Xie H.B."/>
            <person name="Fu W.Y."/>
            <person name="Jin J."/>
            <person name="Li X.W."/>
            <person name="Jiao Y."/>
            <person name="Zhou C.C."/>
            <person name="Tu T."/>
            <person name="Chai C.Y."/>
            <person name="Gao J.L."/>
            <person name="Fan L.J."/>
            <person name="van de Weg E."/>
            <person name="Wang J.Y."/>
            <person name="Gao Z.S."/>
        </authorList>
    </citation>
    <scope>NUCLEOTIDE SEQUENCE [LARGE SCALE GENOMIC DNA]</scope>
    <source>
        <tissue evidence="2">Leaves</tissue>
    </source>
</reference>
<gene>
    <name evidence="2" type="ORF">CJ030_MR2G010245</name>
</gene>
<evidence type="ECO:0000256" key="1">
    <source>
        <dbReference type="SAM" id="MobiDB-lite"/>
    </source>
</evidence>
<evidence type="ECO:0000313" key="3">
    <source>
        <dbReference type="Proteomes" id="UP000516437"/>
    </source>
</evidence>
<keyword evidence="3" id="KW-1185">Reference proteome</keyword>
<proteinExistence type="predicted"/>
<name>A0A6A1WG61_9ROSI</name>
<dbReference type="OrthoDB" id="306690at2759"/>
<dbReference type="EMBL" id="RXIC02000020">
    <property type="protein sequence ID" value="KAB1222648.1"/>
    <property type="molecule type" value="Genomic_DNA"/>
</dbReference>
<dbReference type="Proteomes" id="UP000516437">
    <property type="component" value="Chromosome 2"/>
</dbReference>
<feature type="region of interest" description="Disordered" evidence="1">
    <location>
        <begin position="11"/>
        <end position="38"/>
    </location>
</feature>
<dbReference type="AlphaFoldDB" id="A0A6A1WG61"/>
<accession>A0A6A1WG61</accession>
<evidence type="ECO:0000313" key="2">
    <source>
        <dbReference type="EMBL" id="KAB1222648.1"/>
    </source>
</evidence>
<sequence length="244" mass="26721">MEDSEGVLSFDFEGGLDAGPTTNPAPASRPPHLVQSDSASGPIANANAAATAIADPAAGSNPAAGRWSIRQTRHWLYSLCMKGDTCGFLYQRTNRGCPSAASSDLPACIWRICMLLLFEYLVDSYVKVQVGFLSKWSDCRYRHAKLPGPPPPIEEVLQKIQHLSSYNYNSSNRFYQQRNGGFPQRADKSQFPQGPNTANQGVVGKPSTIESANVQQQQQSQQQVSRIRSKTFPVACLTSRIELL</sequence>
<comment type="caution">
    <text evidence="2">The sequence shown here is derived from an EMBL/GenBank/DDBJ whole genome shotgun (WGS) entry which is preliminary data.</text>
</comment>
<protein>
    <submittedName>
        <fullName evidence="2">Cleavage and polyadenylation specificity factor CPSF30</fullName>
    </submittedName>
</protein>
<feature type="region of interest" description="Disordered" evidence="1">
    <location>
        <begin position="183"/>
        <end position="204"/>
    </location>
</feature>
<feature type="compositionally biased region" description="Polar residues" evidence="1">
    <location>
        <begin position="190"/>
        <end position="200"/>
    </location>
</feature>
<organism evidence="2 3">
    <name type="scientific">Morella rubra</name>
    <name type="common">Chinese bayberry</name>
    <dbReference type="NCBI Taxonomy" id="262757"/>
    <lineage>
        <taxon>Eukaryota</taxon>
        <taxon>Viridiplantae</taxon>
        <taxon>Streptophyta</taxon>
        <taxon>Embryophyta</taxon>
        <taxon>Tracheophyta</taxon>
        <taxon>Spermatophyta</taxon>
        <taxon>Magnoliopsida</taxon>
        <taxon>eudicotyledons</taxon>
        <taxon>Gunneridae</taxon>
        <taxon>Pentapetalae</taxon>
        <taxon>rosids</taxon>
        <taxon>fabids</taxon>
        <taxon>Fagales</taxon>
        <taxon>Myricaceae</taxon>
        <taxon>Morella</taxon>
    </lineage>
</organism>